<dbReference type="RefSeq" id="WP_126630879.1">
    <property type="nucleotide sequence ID" value="NZ_BIFT01000002.1"/>
</dbReference>
<feature type="region of interest" description="Disordered" evidence="5">
    <location>
        <begin position="1"/>
        <end position="20"/>
    </location>
</feature>
<dbReference type="EMBL" id="BIFT01000002">
    <property type="protein sequence ID" value="GCE30841.1"/>
    <property type="molecule type" value="Genomic_DNA"/>
</dbReference>
<evidence type="ECO:0000313" key="7">
    <source>
        <dbReference type="EMBL" id="GCE30841.1"/>
    </source>
</evidence>
<dbReference type="OrthoDB" id="7584337at2"/>
<dbReference type="Gene3D" id="1.10.357.10">
    <property type="entry name" value="Tetracycline Repressor, domain 2"/>
    <property type="match status" value="1"/>
</dbReference>
<proteinExistence type="predicted"/>
<organism evidence="7 8">
    <name type="scientific">Dictyobacter alpinus</name>
    <dbReference type="NCBI Taxonomy" id="2014873"/>
    <lineage>
        <taxon>Bacteria</taxon>
        <taxon>Bacillati</taxon>
        <taxon>Chloroflexota</taxon>
        <taxon>Ktedonobacteria</taxon>
        <taxon>Ktedonobacterales</taxon>
        <taxon>Dictyobacteraceae</taxon>
        <taxon>Dictyobacter</taxon>
    </lineage>
</organism>
<keyword evidence="3" id="KW-0804">Transcription</keyword>
<evidence type="ECO:0000256" key="3">
    <source>
        <dbReference type="ARBA" id="ARBA00023163"/>
    </source>
</evidence>
<comment type="caution">
    <text evidence="7">The sequence shown here is derived from an EMBL/GenBank/DDBJ whole genome shotgun (WGS) entry which is preliminary data.</text>
</comment>
<gene>
    <name evidence="7" type="ORF">KDA_63250</name>
</gene>
<dbReference type="InterPro" id="IPR001647">
    <property type="entry name" value="HTH_TetR"/>
</dbReference>
<reference evidence="8" key="1">
    <citation type="submission" date="2018-12" db="EMBL/GenBank/DDBJ databases">
        <title>Tengunoibacter tsumagoiensis gen. nov., sp. nov., Dictyobacter kobayashii sp. nov., D. alpinus sp. nov., and D. joshuensis sp. nov. and description of Dictyobacteraceae fam. nov. within the order Ktedonobacterales isolated from Tengu-no-mugimeshi.</title>
        <authorList>
            <person name="Wang C.M."/>
            <person name="Zheng Y."/>
            <person name="Sakai Y."/>
            <person name="Toyoda A."/>
            <person name="Minakuchi Y."/>
            <person name="Abe K."/>
            <person name="Yokota A."/>
            <person name="Yabe S."/>
        </authorList>
    </citation>
    <scope>NUCLEOTIDE SEQUENCE [LARGE SCALE GENOMIC DNA]</scope>
    <source>
        <strain evidence="8">Uno16</strain>
    </source>
</reference>
<dbReference type="InterPro" id="IPR009057">
    <property type="entry name" value="Homeodomain-like_sf"/>
</dbReference>
<evidence type="ECO:0000256" key="5">
    <source>
        <dbReference type="SAM" id="MobiDB-lite"/>
    </source>
</evidence>
<name>A0A402BHF5_9CHLR</name>
<dbReference type="PRINTS" id="PR00455">
    <property type="entry name" value="HTHTETR"/>
</dbReference>
<evidence type="ECO:0000313" key="8">
    <source>
        <dbReference type="Proteomes" id="UP000287171"/>
    </source>
</evidence>
<keyword evidence="8" id="KW-1185">Reference proteome</keyword>
<dbReference type="Pfam" id="PF00440">
    <property type="entry name" value="TetR_N"/>
    <property type="match status" value="1"/>
</dbReference>
<keyword evidence="2 4" id="KW-0238">DNA-binding</keyword>
<dbReference type="GO" id="GO:0003700">
    <property type="term" value="F:DNA-binding transcription factor activity"/>
    <property type="evidence" value="ECO:0007669"/>
    <property type="project" value="TreeGrafter"/>
</dbReference>
<feature type="domain" description="HTH tetR-type" evidence="6">
    <location>
        <begin position="19"/>
        <end position="79"/>
    </location>
</feature>
<protein>
    <recommendedName>
        <fullName evidence="6">HTH tetR-type domain-containing protein</fullName>
    </recommendedName>
</protein>
<feature type="DNA-binding region" description="H-T-H motif" evidence="4">
    <location>
        <begin position="42"/>
        <end position="61"/>
    </location>
</feature>
<dbReference type="PANTHER" id="PTHR30055">
    <property type="entry name" value="HTH-TYPE TRANSCRIPTIONAL REGULATOR RUTR"/>
    <property type="match status" value="1"/>
</dbReference>
<sequence length="215" mass="24825">MIFDEESAHIDKRQAERDPETQRRILGVAERLFLDKGFKGVSMKDIADEVQVTAAALYYYFPHGKQELFMSMVKQSMDTWAKQTMEAVSQVDGTRAKLIGVAEAFLSRRFSNFFALMRDVEEFCRDKPHKGELFRQNRKHRQYLQDIFQQGIDSGELRSEIPATTYMAMFEGIMLGTQFKRHFQPEEETSITETVSTTAETIVSCLLDGITRKPE</sequence>
<evidence type="ECO:0000256" key="2">
    <source>
        <dbReference type="ARBA" id="ARBA00023125"/>
    </source>
</evidence>
<dbReference type="Proteomes" id="UP000287171">
    <property type="component" value="Unassembled WGS sequence"/>
</dbReference>
<dbReference type="SUPFAM" id="SSF48498">
    <property type="entry name" value="Tetracyclin repressor-like, C-terminal domain"/>
    <property type="match status" value="1"/>
</dbReference>
<dbReference type="AlphaFoldDB" id="A0A402BHF5"/>
<keyword evidence="1" id="KW-0805">Transcription regulation</keyword>
<evidence type="ECO:0000259" key="6">
    <source>
        <dbReference type="PROSITE" id="PS50977"/>
    </source>
</evidence>
<accession>A0A402BHF5</accession>
<dbReference type="PANTHER" id="PTHR30055:SF234">
    <property type="entry name" value="HTH-TYPE TRANSCRIPTIONAL REGULATOR BETI"/>
    <property type="match status" value="1"/>
</dbReference>
<dbReference type="GO" id="GO:0000976">
    <property type="term" value="F:transcription cis-regulatory region binding"/>
    <property type="evidence" value="ECO:0007669"/>
    <property type="project" value="TreeGrafter"/>
</dbReference>
<dbReference type="InterPro" id="IPR036271">
    <property type="entry name" value="Tet_transcr_reg_TetR-rel_C_sf"/>
</dbReference>
<dbReference type="PROSITE" id="PS50977">
    <property type="entry name" value="HTH_TETR_2"/>
    <property type="match status" value="1"/>
</dbReference>
<dbReference type="InterPro" id="IPR050109">
    <property type="entry name" value="HTH-type_TetR-like_transc_reg"/>
</dbReference>
<dbReference type="Gene3D" id="1.10.10.60">
    <property type="entry name" value="Homeodomain-like"/>
    <property type="match status" value="1"/>
</dbReference>
<dbReference type="SUPFAM" id="SSF46689">
    <property type="entry name" value="Homeodomain-like"/>
    <property type="match status" value="1"/>
</dbReference>
<evidence type="ECO:0000256" key="1">
    <source>
        <dbReference type="ARBA" id="ARBA00023015"/>
    </source>
</evidence>
<evidence type="ECO:0000256" key="4">
    <source>
        <dbReference type="PROSITE-ProRule" id="PRU00335"/>
    </source>
</evidence>